<dbReference type="AlphaFoldDB" id="A0A5Q5BSS3"/>
<accession>A0A5Q5BSS3</accession>
<feature type="region of interest" description="Disordered" evidence="1">
    <location>
        <begin position="173"/>
        <end position="203"/>
    </location>
</feature>
<geneLocation type="plasmid" evidence="2">
    <name>Plasmid1</name>
</geneLocation>
<name>A0A5Q5BSS3_MYCSS</name>
<organism evidence="2">
    <name type="scientific">Mycobacterium sp. (strain MCS)</name>
    <dbReference type="NCBI Taxonomy" id="164756"/>
    <lineage>
        <taxon>Bacteria</taxon>
        <taxon>Bacillati</taxon>
        <taxon>Actinomycetota</taxon>
        <taxon>Actinomycetes</taxon>
        <taxon>Mycobacteriales</taxon>
        <taxon>Mycobacteriaceae</taxon>
        <taxon>Mycobacterium</taxon>
    </lineage>
</organism>
<keyword evidence="2" id="KW-0614">Plasmid</keyword>
<evidence type="ECO:0000313" key="2">
    <source>
        <dbReference type="EMBL" id="ABG11566.1"/>
    </source>
</evidence>
<dbReference type="KEGG" id="mmc:Mmcs_5466"/>
<proteinExistence type="predicted"/>
<dbReference type="EMBL" id="CP000385">
    <property type="protein sequence ID" value="ABG11566.1"/>
    <property type="molecule type" value="Genomic_DNA"/>
</dbReference>
<gene>
    <name evidence="2" type="ordered locus">Mmcs_5466</name>
</gene>
<feature type="region of interest" description="Disordered" evidence="1">
    <location>
        <begin position="1"/>
        <end position="23"/>
    </location>
</feature>
<evidence type="ECO:0000256" key="1">
    <source>
        <dbReference type="SAM" id="MobiDB-lite"/>
    </source>
</evidence>
<reference evidence="2" key="1">
    <citation type="submission" date="2006-06" db="EMBL/GenBank/DDBJ databases">
        <title>Complete sequence of plasmid of Mycobacterium sp. MCS.</title>
        <authorList>
            <consortium name="US DOE Joint Genome Institute"/>
            <person name="Copeland A."/>
            <person name="Lucas S."/>
            <person name="Lapidus A."/>
            <person name="Barry K."/>
            <person name="Detter J.C."/>
            <person name="Glavina del Rio T."/>
            <person name="Hammon N."/>
            <person name="Israni S."/>
            <person name="Dalin E."/>
            <person name="Tice H."/>
            <person name="Pitluck S."/>
            <person name="Martinez M."/>
            <person name="Schmutz J."/>
            <person name="Larimer F."/>
            <person name="Land M."/>
            <person name="Hauser L."/>
            <person name="Kyrpides N."/>
            <person name="Kim E."/>
            <person name="Miller C.D."/>
            <person name="Hughes J.E."/>
            <person name="Anderson A.J."/>
            <person name="Sims R.C."/>
            <person name="Richardson P."/>
        </authorList>
    </citation>
    <scope>NUCLEOTIDE SEQUENCE [LARGE SCALE GENOMIC DNA]</scope>
    <source>
        <strain evidence="2">MCS</strain>
        <plasmid evidence="2">Plasmid1</plasmid>
    </source>
</reference>
<sequence>MHQVPLLDVNSSGIDRLGDDPDMTASDRAGIPAMKWTTQLTYAADGLTAEDTAALAATLVRADIAYTAGRLQVQFEVDAATLDDAAATALRTAAAATGLLKPSRLHILPTRDFHDQALEPVTLDLISITEIAAELGVSRQRAAKLTEAPDFPHHVAQPASGRVYTRASVKEFQRRWEATRNPRGGRPRRRLSTTETTKEPTPS</sequence>
<protein>
    <submittedName>
        <fullName evidence="2">Uncharacterized protein</fullName>
    </submittedName>
</protein>